<evidence type="ECO:0000256" key="3">
    <source>
        <dbReference type="ARBA" id="ARBA00022475"/>
    </source>
</evidence>
<keyword evidence="12 13" id="KW-0472">Membrane</keyword>
<protein>
    <submittedName>
        <fullName evidence="17">Bac Ubq Cox and ABC tran and DAGK cat and ABC mem brane and Cyto ox 2 domain containing protein</fullName>
    </submittedName>
</protein>
<keyword evidence="11" id="KW-0408">Iron</keyword>
<dbReference type="InterPro" id="IPR027417">
    <property type="entry name" value="P-loop_NTPase"/>
</dbReference>
<dbReference type="GO" id="GO:0070069">
    <property type="term" value="C:cytochrome complex"/>
    <property type="evidence" value="ECO:0007669"/>
    <property type="project" value="InterPro"/>
</dbReference>
<dbReference type="SMART" id="SM00382">
    <property type="entry name" value="AAA"/>
    <property type="match status" value="2"/>
</dbReference>
<reference evidence="17" key="2">
    <citation type="submission" date="2014-03" db="EMBL/GenBank/DDBJ databases">
        <title>The whipworm genome and dual-species transcriptomics of an intimate host-pathogen interaction.</title>
        <authorList>
            <person name="Foth B.J."/>
            <person name="Tsai I.J."/>
            <person name="Reid A.J."/>
            <person name="Bancroft A.J."/>
            <person name="Nichol S."/>
            <person name="Tracey A."/>
            <person name="Holroyd N."/>
            <person name="Cotton J.A."/>
            <person name="Stanley E.J."/>
            <person name="Zarowiecki M."/>
            <person name="Liu J.Z."/>
            <person name="Huckvale T."/>
            <person name="Cooper P.J."/>
            <person name="Grencis R.K."/>
            <person name="Berriman M."/>
        </authorList>
    </citation>
    <scope>NUCLEOTIDE SEQUENCE [LARGE SCALE GENOMIC DNA]</scope>
</reference>
<dbReference type="InterPro" id="IPR003593">
    <property type="entry name" value="AAA+_ATPase"/>
</dbReference>
<dbReference type="PROSITE" id="PS50893">
    <property type="entry name" value="ABC_TRANSPORTER_2"/>
    <property type="match status" value="2"/>
</dbReference>
<dbReference type="InterPro" id="IPR016064">
    <property type="entry name" value="NAD/diacylglycerol_kinase_sf"/>
</dbReference>
<keyword evidence="10 13" id="KW-1133">Transmembrane helix</keyword>
<dbReference type="GO" id="GO:0009055">
    <property type="term" value="F:electron transfer activity"/>
    <property type="evidence" value="ECO:0007669"/>
    <property type="project" value="InterPro"/>
</dbReference>
<keyword evidence="2" id="KW-0813">Transport</keyword>
<evidence type="ECO:0000256" key="2">
    <source>
        <dbReference type="ARBA" id="ARBA00022448"/>
    </source>
</evidence>
<dbReference type="InterPro" id="IPR003439">
    <property type="entry name" value="ABC_transporter-like_ATP-bd"/>
</dbReference>
<feature type="transmembrane region" description="Helical" evidence="13">
    <location>
        <begin position="359"/>
        <end position="379"/>
    </location>
</feature>
<feature type="transmembrane region" description="Helical" evidence="13">
    <location>
        <begin position="844"/>
        <end position="864"/>
    </location>
</feature>
<dbReference type="GO" id="GO:0016887">
    <property type="term" value="F:ATP hydrolysis activity"/>
    <property type="evidence" value="ECO:0007669"/>
    <property type="project" value="InterPro"/>
</dbReference>
<dbReference type="SUPFAM" id="SSF111331">
    <property type="entry name" value="NAD kinase/diacylglycerol kinase-like"/>
    <property type="match status" value="1"/>
</dbReference>
<dbReference type="EMBL" id="HG806148">
    <property type="protein sequence ID" value="CDW57314.1"/>
    <property type="molecule type" value="Genomic_DNA"/>
</dbReference>
<dbReference type="GO" id="GO:0034040">
    <property type="term" value="F:ATPase-coupled lipid transmembrane transporter activity"/>
    <property type="evidence" value="ECO:0007669"/>
    <property type="project" value="TreeGrafter"/>
</dbReference>
<dbReference type="InterPro" id="IPR005218">
    <property type="entry name" value="Diacylglycerol/lipid_kinase"/>
</dbReference>
<dbReference type="PROSITE" id="PS50146">
    <property type="entry name" value="DAGK"/>
    <property type="match status" value="1"/>
</dbReference>
<feature type="transmembrane region" description="Helical" evidence="13">
    <location>
        <begin position="1331"/>
        <end position="1347"/>
    </location>
</feature>
<dbReference type="SUPFAM" id="SSF52540">
    <property type="entry name" value="P-loop containing nucleoside triphosphate hydrolases"/>
    <property type="match status" value="2"/>
</dbReference>
<dbReference type="GO" id="GO:0005737">
    <property type="term" value="C:cytoplasm"/>
    <property type="evidence" value="ECO:0007669"/>
    <property type="project" value="UniProtKB-ARBA"/>
</dbReference>
<feature type="transmembrane region" description="Helical" evidence="13">
    <location>
        <begin position="640"/>
        <end position="662"/>
    </location>
</feature>
<evidence type="ECO:0000313" key="18">
    <source>
        <dbReference type="Proteomes" id="UP000030665"/>
    </source>
</evidence>
<evidence type="ECO:0000256" key="13">
    <source>
        <dbReference type="SAM" id="Phobius"/>
    </source>
</evidence>
<evidence type="ECO:0000259" key="16">
    <source>
        <dbReference type="PROSITE" id="PS50929"/>
    </source>
</evidence>
<dbReference type="STRING" id="36087.A0A077ZBW2"/>
<evidence type="ECO:0000313" key="17">
    <source>
        <dbReference type="EMBL" id="CDW57314.1"/>
    </source>
</evidence>
<comment type="subcellular location">
    <subcellularLocation>
        <location evidence="1">Cell membrane</location>
        <topology evidence="1">Multi-pass membrane protein</topology>
    </subcellularLocation>
</comment>
<feature type="transmembrane region" description="Helical" evidence="13">
    <location>
        <begin position="399"/>
        <end position="423"/>
    </location>
</feature>
<reference evidence="17" key="1">
    <citation type="submission" date="2014-01" db="EMBL/GenBank/DDBJ databases">
        <authorList>
            <person name="Aslett M."/>
        </authorList>
    </citation>
    <scope>NUCLEOTIDE SEQUENCE</scope>
</reference>
<evidence type="ECO:0000256" key="9">
    <source>
        <dbReference type="ARBA" id="ARBA00022982"/>
    </source>
</evidence>
<feature type="transmembrane region" description="Helical" evidence="13">
    <location>
        <begin position="324"/>
        <end position="347"/>
    </location>
</feature>
<feature type="transmembrane region" description="Helical" evidence="13">
    <location>
        <begin position="821"/>
        <end position="838"/>
    </location>
</feature>
<dbReference type="GO" id="GO:0019646">
    <property type="term" value="P:aerobic electron transport chain"/>
    <property type="evidence" value="ECO:0007669"/>
    <property type="project" value="InterPro"/>
</dbReference>
<dbReference type="Gene3D" id="2.60.200.40">
    <property type="match status" value="1"/>
</dbReference>
<dbReference type="PANTHER" id="PTHR24221:SF614">
    <property type="entry name" value="GLUTATHIONE_L-CYSTEINE TRANSPORT SYSTEM ATP-BINDING_PERMEASE PROTEIN CYDC"/>
    <property type="match status" value="1"/>
</dbReference>
<dbReference type="Gene3D" id="3.40.50.10330">
    <property type="entry name" value="Probable inorganic polyphosphate/atp-NAD kinase, domain 1"/>
    <property type="match status" value="1"/>
</dbReference>
<dbReference type="SUPFAM" id="SSF90123">
    <property type="entry name" value="ABC transporter transmembrane region"/>
    <property type="match status" value="2"/>
</dbReference>
<accession>A0A077ZBW2</accession>
<evidence type="ECO:0000256" key="5">
    <source>
        <dbReference type="ARBA" id="ARBA00022692"/>
    </source>
</evidence>
<dbReference type="InterPro" id="IPR017871">
    <property type="entry name" value="ABC_transporter-like_CS"/>
</dbReference>
<dbReference type="InterPro" id="IPR039421">
    <property type="entry name" value="Type_1_exporter"/>
</dbReference>
<evidence type="ECO:0000256" key="7">
    <source>
        <dbReference type="ARBA" id="ARBA00022741"/>
    </source>
</evidence>
<dbReference type="InterPro" id="IPR002585">
    <property type="entry name" value="Cyt-d_ubiquinol_oxidase_su_1"/>
</dbReference>
<name>A0A077ZBW2_TRITR</name>
<dbReference type="Pfam" id="PF00781">
    <property type="entry name" value="DAGK_cat"/>
    <property type="match status" value="1"/>
</dbReference>
<feature type="transmembrane region" description="Helical" evidence="13">
    <location>
        <begin position="435"/>
        <end position="453"/>
    </location>
</feature>
<dbReference type="InterPro" id="IPR017438">
    <property type="entry name" value="ATP-NAD_kinase_N"/>
</dbReference>
<keyword evidence="4" id="KW-0349">Heme</keyword>
<feature type="transmembrane region" description="Helical" evidence="13">
    <location>
        <begin position="700"/>
        <end position="721"/>
    </location>
</feature>
<sequence length="1658" mass="186541">MKKAVLIVNPSSGNEEAKKYAGQAREKLEQFFDEVDVQETEKEGDATKFARKAAEEKVDSVFAMGGDGTVNEAINGLAEQEYRPKFGFFPLGTVNDLGRSLKIPMDPKEAIDTFTIERKTSLDIGKVNDEYFMNIVAVGSIPEAISDVDVEEKTKFGKLAYFVNGVKEVFNDENYHFTLEIDGEKTAIESSAVVMVLTRTIGVFTHIVPEAKVNDGQLYLLYLKDQSITDRLKSVPDIIKGVDQASENIGYTPFTEGRLTVKETVDLHPSVDGDEGPELPLSFKVLPQHLEVYYGADSVIHNIGEEIKMDIVTLARFQFAMTTVFHFFFVPFSIGMVLVVAIMETLYVKTKNEKYRQLAKFWGNIFLLSFAVGVVTGIIQEFQFGMNWSDYSRFVGDIFGAPLAVEALLAFFLESTFLGLWIFTWDRVKPGLHVLFIWLVTIASMLSAFWILAANSFMQHPVGYALRNGRAEMTDFGAVIANPKVWYEFGHVIAAAITMGGMIAAGLAAFQLLKRKDIKMREFFMKSMRIGLVVTLFGSIMVLGAGDAQMKALIETNPMKFAAMEGTYEDTGDPAAWTLIAWDNEREHKQVFGIQIPYMLSILSYNKPSGSIKGMDTVNKELVKKYGDRNYYPPVNVLFWNFRIMAGFGMLMLLVAVLGLFFTQGFDFGVGMSVQTLAHDEHEKDQIVETIGPVWDGNEVWLLTAGGSAILQAIFIIGQAYGLSRTITHLWDGEELNKQLQWILLFFISFALRHLMTYLREHVLEEYAYQQAKDLRGQLLRKIFRLGPQVVQKQGTGSVVTTALDGIDQVEEYLHLILPKMLNMMIIPWILLVAIFLLDWESGVVLLLVFPLIIIFMIILGYAAQSKADKQYKVFQVLSNHFIDSLRGIDTLKFFGISKQYSKSIFTTSERFRKATMSTLKIAILSTFALDFFTTLSVAVVAVLLGLRLINEGIFLFPALTVLILAPEYFLPIRDFSSDYHATLDGKNAMNDVNQILELPETQDAQLKLPTWSADSQLSVKMQYNYAEKLGAEVDFKVRGYQKIGIIGMSGSGKSTLINLLSGFLRPDASQIRFNDQALTAFDQPQWQEQLIYIPQNPYIFQRSVRENIAFYHPKASDEEILKAIEVTGLTDLVNDLPDGLDTKLGEGARTLSGGQAQRIALARAFLDQERKIVLFDEPTAHLDIETEVELKERMLPLMETHLVFFATHRLHWLTEMDYLLVMDHRKLVEQGTLKELQKRKGAFTKLSQALRGIVVFLLPLWSVIINGARQEQQKQMKNELYSDLTDNVLGVSDWIFSQRGQDYVNHHEKSEEALREVNCKLQSFQRKRNFILQLMFGLITIALLVWTSRQFHGNHGGAANWIAAFVLSVFPLIDAFAPLPAAAQETNSYKDSIKNLNDLPTIQKCHEATPKISDALTLKIDNVHYHYPEGKKSVLSGIDLTLRPGEKIAILGRSGSGKSTLANLIRGDLRATEGAITLNGEETYKFGDDISNYLGVIHQTPYLFHTTIANNLRIGNEAATDEALWQVLARVELKELVENLPEGLLTMVDEAGLRFSGGERQRLALARILLQEVPIILLDEPTVGLDPVTEQALINTFFNELQDKTIIWITHHLQGIEAMDQVIFIEDGHLTMQGSPSELEQSNAHYRKLKQIDQGII</sequence>
<dbReference type="PANTHER" id="PTHR24221">
    <property type="entry name" value="ATP-BINDING CASSETTE SUB-FAMILY B"/>
    <property type="match status" value="1"/>
</dbReference>
<dbReference type="PROSITE" id="PS00211">
    <property type="entry name" value="ABC_TRANSPORTER_1"/>
    <property type="match status" value="2"/>
</dbReference>
<organism evidence="17 18">
    <name type="scientific">Trichuris trichiura</name>
    <name type="common">Whipworm</name>
    <name type="synonym">Trichocephalus trichiurus</name>
    <dbReference type="NCBI Taxonomy" id="36087"/>
    <lineage>
        <taxon>Eukaryota</taxon>
        <taxon>Metazoa</taxon>
        <taxon>Ecdysozoa</taxon>
        <taxon>Nematoda</taxon>
        <taxon>Enoplea</taxon>
        <taxon>Dorylaimia</taxon>
        <taxon>Trichinellida</taxon>
        <taxon>Trichuridae</taxon>
        <taxon>Trichuris</taxon>
    </lineage>
</organism>
<dbReference type="PROSITE" id="PS50929">
    <property type="entry name" value="ABC_TM1F"/>
    <property type="match status" value="1"/>
</dbReference>
<dbReference type="OrthoDB" id="10037521at2759"/>
<dbReference type="NCBIfam" id="TIGR02857">
    <property type="entry name" value="CydD"/>
    <property type="match status" value="1"/>
</dbReference>
<dbReference type="InterPro" id="IPR001206">
    <property type="entry name" value="Diacylglycerol_kinase_cat_dom"/>
</dbReference>
<keyword evidence="18" id="KW-1185">Reference proteome</keyword>
<evidence type="ECO:0000256" key="6">
    <source>
        <dbReference type="ARBA" id="ARBA00022723"/>
    </source>
</evidence>
<evidence type="ECO:0000259" key="14">
    <source>
        <dbReference type="PROSITE" id="PS50146"/>
    </source>
</evidence>
<feature type="transmembrane region" description="Helical" evidence="13">
    <location>
        <begin position="741"/>
        <end position="759"/>
    </location>
</feature>
<keyword evidence="8" id="KW-0067">ATP-binding</keyword>
<dbReference type="GO" id="GO:0042883">
    <property type="term" value="P:cysteine transport"/>
    <property type="evidence" value="ECO:0007669"/>
    <property type="project" value="InterPro"/>
</dbReference>
<dbReference type="InterPro" id="IPR045540">
    <property type="entry name" value="YegS/DAGK_C"/>
</dbReference>
<feature type="transmembrane region" description="Helical" evidence="13">
    <location>
        <begin position="1250"/>
        <end position="1269"/>
    </location>
</feature>
<feature type="domain" description="ABC transporter" evidence="15">
    <location>
        <begin position="1016"/>
        <end position="1250"/>
    </location>
</feature>
<gene>
    <name evidence="17" type="ORF">TTRE_0000560501</name>
</gene>
<proteinExistence type="predicted"/>
<dbReference type="Pfam" id="PF00664">
    <property type="entry name" value="ABC_membrane"/>
    <property type="match status" value="1"/>
</dbReference>
<feature type="transmembrane region" description="Helical" evidence="13">
    <location>
        <begin position="530"/>
        <end position="550"/>
    </location>
</feature>
<dbReference type="GO" id="GO:0140359">
    <property type="term" value="F:ABC-type transporter activity"/>
    <property type="evidence" value="ECO:0007669"/>
    <property type="project" value="InterPro"/>
</dbReference>
<dbReference type="GO" id="GO:0005524">
    <property type="term" value="F:ATP binding"/>
    <property type="evidence" value="ECO:0007669"/>
    <property type="project" value="UniProtKB-KW"/>
</dbReference>
<dbReference type="CDD" id="cd18584">
    <property type="entry name" value="ABC_6TM_AarD_CydD"/>
    <property type="match status" value="1"/>
</dbReference>
<evidence type="ECO:0000256" key="12">
    <source>
        <dbReference type="ARBA" id="ARBA00023136"/>
    </source>
</evidence>
<dbReference type="GO" id="GO:0046872">
    <property type="term" value="F:metal ion binding"/>
    <property type="evidence" value="ECO:0007669"/>
    <property type="project" value="UniProtKB-KW"/>
</dbReference>
<feature type="domain" description="ABC transporter" evidence="15">
    <location>
        <begin position="1419"/>
        <end position="1653"/>
    </location>
</feature>
<evidence type="ECO:0000256" key="4">
    <source>
        <dbReference type="ARBA" id="ARBA00022617"/>
    </source>
</evidence>
<evidence type="ECO:0000256" key="10">
    <source>
        <dbReference type="ARBA" id="ARBA00022989"/>
    </source>
</evidence>
<keyword evidence="6" id="KW-0479">Metal-binding</keyword>
<feature type="domain" description="DAGKc" evidence="14">
    <location>
        <begin position="1"/>
        <end position="131"/>
    </location>
</feature>
<dbReference type="Pfam" id="PF00005">
    <property type="entry name" value="ABC_tran"/>
    <property type="match status" value="2"/>
</dbReference>
<feature type="transmembrane region" description="Helical" evidence="13">
    <location>
        <begin position="489"/>
        <end position="510"/>
    </location>
</feature>
<dbReference type="InterPro" id="IPR036640">
    <property type="entry name" value="ABC1_TM_sf"/>
</dbReference>
<dbReference type="SMART" id="SM00046">
    <property type="entry name" value="DAGKc"/>
    <property type="match status" value="1"/>
</dbReference>
<feature type="transmembrane region" description="Helical" evidence="13">
    <location>
        <begin position="922"/>
        <end position="947"/>
    </location>
</feature>
<dbReference type="GO" id="GO:0008654">
    <property type="term" value="P:phospholipid biosynthetic process"/>
    <property type="evidence" value="ECO:0007669"/>
    <property type="project" value="InterPro"/>
</dbReference>
<dbReference type="GO" id="GO:0005886">
    <property type="term" value="C:plasma membrane"/>
    <property type="evidence" value="ECO:0007669"/>
    <property type="project" value="UniProtKB-SubCell"/>
</dbReference>
<keyword evidence="3" id="KW-1003">Cell membrane</keyword>
<dbReference type="GO" id="GO:0016301">
    <property type="term" value="F:kinase activity"/>
    <property type="evidence" value="ECO:0007669"/>
    <property type="project" value="InterPro"/>
</dbReference>
<feature type="domain" description="ABC transmembrane type-1" evidence="16">
    <location>
        <begin position="703"/>
        <end position="985"/>
    </location>
</feature>
<dbReference type="NCBIfam" id="TIGR00147">
    <property type="entry name" value="YegS/Rv2252/BmrU family lipid kinase"/>
    <property type="match status" value="1"/>
</dbReference>
<evidence type="ECO:0000256" key="11">
    <source>
        <dbReference type="ARBA" id="ARBA00023004"/>
    </source>
</evidence>
<dbReference type="Pfam" id="PF19279">
    <property type="entry name" value="YegS_C"/>
    <property type="match status" value="1"/>
</dbReference>
<evidence type="ECO:0000256" key="8">
    <source>
        <dbReference type="ARBA" id="ARBA00022840"/>
    </source>
</evidence>
<dbReference type="Proteomes" id="UP000030665">
    <property type="component" value="Unassembled WGS sequence"/>
</dbReference>
<dbReference type="FunFam" id="3.40.50.300:FF:000604">
    <property type="entry name" value="ABC transporter B family member 28"/>
    <property type="match status" value="1"/>
</dbReference>
<keyword evidence="7" id="KW-0547">Nucleotide-binding</keyword>
<feature type="transmembrane region" description="Helical" evidence="13">
    <location>
        <begin position="1359"/>
        <end position="1380"/>
    </location>
</feature>
<dbReference type="InterPro" id="IPR011527">
    <property type="entry name" value="ABC1_TM_dom"/>
</dbReference>
<evidence type="ECO:0000256" key="1">
    <source>
        <dbReference type="ARBA" id="ARBA00004651"/>
    </source>
</evidence>
<dbReference type="AlphaFoldDB" id="A0A077ZBW2"/>
<evidence type="ECO:0000259" key="15">
    <source>
        <dbReference type="PROSITE" id="PS50893"/>
    </source>
</evidence>
<keyword evidence="9" id="KW-0249">Electron transport</keyword>
<dbReference type="Pfam" id="PF01654">
    <property type="entry name" value="Cyt_bd_oxida_I"/>
    <property type="match status" value="1"/>
</dbReference>
<dbReference type="Gene3D" id="1.20.1560.10">
    <property type="entry name" value="ABC transporter type 1, transmembrane domain"/>
    <property type="match status" value="2"/>
</dbReference>
<dbReference type="InterPro" id="IPR014216">
    <property type="entry name" value="ABC_transptr_CydD"/>
</dbReference>
<dbReference type="CDD" id="cd03247">
    <property type="entry name" value="ABCC_cytochrome_bd"/>
    <property type="match status" value="1"/>
</dbReference>
<keyword evidence="5 13" id="KW-0812">Transmembrane</keyword>
<dbReference type="Gene3D" id="3.40.50.300">
    <property type="entry name" value="P-loop containing nucleotide triphosphate hydrolases"/>
    <property type="match status" value="2"/>
</dbReference>